<evidence type="ECO:0000256" key="1">
    <source>
        <dbReference type="SAM" id="MobiDB-lite"/>
    </source>
</evidence>
<proteinExistence type="predicted"/>
<evidence type="ECO:0000313" key="3">
    <source>
        <dbReference type="Proteomes" id="UP001243212"/>
    </source>
</evidence>
<evidence type="ECO:0000313" key="2">
    <source>
        <dbReference type="EMBL" id="MDP9805893.1"/>
    </source>
</evidence>
<organism evidence="2 3">
    <name type="scientific">Trueperella bonasi</name>
    <dbReference type="NCBI Taxonomy" id="312286"/>
    <lineage>
        <taxon>Bacteria</taxon>
        <taxon>Bacillati</taxon>
        <taxon>Actinomycetota</taxon>
        <taxon>Actinomycetes</taxon>
        <taxon>Actinomycetales</taxon>
        <taxon>Actinomycetaceae</taxon>
        <taxon>Trueperella</taxon>
    </lineage>
</organism>
<keyword evidence="3" id="KW-1185">Reference proteome</keyword>
<reference evidence="2 3" key="1">
    <citation type="submission" date="2023-07" db="EMBL/GenBank/DDBJ databases">
        <title>Sequencing the genomes of 1000 actinobacteria strains.</title>
        <authorList>
            <person name="Klenk H.-P."/>
        </authorList>
    </citation>
    <scope>NUCLEOTIDE SEQUENCE [LARGE SCALE GENOMIC DNA]</scope>
    <source>
        <strain evidence="2 3">DSM 17163</strain>
    </source>
</reference>
<comment type="caution">
    <text evidence="2">The sequence shown here is derived from an EMBL/GenBank/DDBJ whole genome shotgun (WGS) entry which is preliminary data.</text>
</comment>
<dbReference type="Proteomes" id="UP001243212">
    <property type="component" value="Unassembled WGS sequence"/>
</dbReference>
<protein>
    <submittedName>
        <fullName evidence="2">Uncharacterized protein</fullName>
    </submittedName>
</protein>
<name>A0ABT9NGE1_9ACTO</name>
<feature type="compositionally biased region" description="Low complexity" evidence="1">
    <location>
        <begin position="21"/>
        <end position="33"/>
    </location>
</feature>
<gene>
    <name evidence="2" type="ORF">J2S70_000475</name>
</gene>
<sequence>MRHAGVIRDTPSGQIVTPLRGEGNSSNVNEGSSLKFQGYIGTYDTTLKSDNGNRDVKSDRFDRNLNSLTFED</sequence>
<accession>A0ABT9NGE1</accession>
<dbReference type="EMBL" id="JAUSQX010000001">
    <property type="protein sequence ID" value="MDP9805893.1"/>
    <property type="molecule type" value="Genomic_DNA"/>
</dbReference>
<feature type="region of interest" description="Disordered" evidence="1">
    <location>
        <begin position="1"/>
        <end position="33"/>
    </location>
</feature>